<feature type="compositionally biased region" description="Polar residues" evidence="9">
    <location>
        <begin position="1"/>
        <end position="10"/>
    </location>
</feature>
<keyword evidence="10" id="KW-1133">Transmembrane helix</keyword>
<dbReference type="GO" id="GO:0005524">
    <property type="term" value="F:ATP binding"/>
    <property type="evidence" value="ECO:0007669"/>
    <property type="project" value="UniProtKB-KW"/>
</dbReference>
<dbReference type="PANTHER" id="PTHR41523:SF8">
    <property type="entry name" value="ETHYLENE RESPONSE SENSOR PROTEIN"/>
    <property type="match status" value="1"/>
</dbReference>
<dbReference type="Proteomes" id="UP000253370">
    <property type="component" value="Unassembled WGS sequence"/>
</dbReference>
<feature type="region of interest" description="Disordered" evidence="9">
    <location>
        <begin position="1"/>
        <end position="25"/>
    </location>
</feature>
<evidence type="ECO:0000313" key="13">
    <source>
        <dbReference type="Proteomes" id="UP000253370"/>
    </source>
</evidence>
<dbReference type="Pfam" id="PF07568">
    <property type="entry name" value="HisKA_2"/>
    <property type="match status" value="1"/>
</dbReference>
<dbReference type="InterPro" id="IPR011102">
    <property type="entry name" value="Sig_transdc_His_kinase_HWE"/>
</dbReference>
<keyword evidence="6" id="KW-0547">Nucleotide-binding</keyword>
<evidence type="ECO:0000256" key="8">
    <source>
        <dbReference type="ARBA" id="ARBA00022840"/>
    </source>
</evidence>
<feature type="transmembrane region" description="Helical" evidence="10">
    <location>
        <begin position="32"/>
        <end position="53"/>
    </location>
</feature>
<keyword evidence="13" id="KW-1185">Reference proteome</keyword>
<dbReference type="PROSITE" id="PS50885">
    <property type="entry name" value="HAMP"/>
    <property type="match status" value="1"/>
</dbReference>
<dbReference type="Gene3D" id="3.30.565.10">
    <property type="entry name" value="Histidine kinase-like ATPase, C-terminal domain"/>
    <property type="match status" value="1"/>
</dbReference>
<keyword evidence="5" id="KW-0808">Transferase</keyword>
<evidence type="ECO:0000256" key="1">
    <source>
        <dbReference type="ARBA" id="ARBA00000085"/>
    </source>
</evidence>
<dbReference type="GO" id="GO:0004673">
    <property type="term" value="F:protein histidine kinase activity"/>
    <property type="evidence" value="ECO:0007669"/>
    <property type="project" value="UniProtKB-EC"/>
</dbReference>
<evidence type="ECO:0000256" key="2">
    <source>
        <dbReference type="ARBA" id="ARBA00004370"/>
    </source>
</evidence>
<dbReference type="PANTHER" id="PTHR41523">
    <property type="entry name" value="TWO-COMPONENT SYSTEM SENSOR PROTEIN"/>
    <property type="match status" value="1"/>
</dbReference>
<dbReference type="SMART" id="SM00911">
    <property type="entry name" value="HWE_HK"/>
    <property type="match status" value="1"/>
</dbReference>
<evidence type="ECO:0000256" key="4">
    <source>
        <dbReference type="ARBA" id="ARBA00022553"/>
    </source>
</evidence>
<feature type="transmembrane region" description="Helical" evidence="10">
    <location>
        <begin position="297"/>
        <end position="319"/>
    </location>
</feature>
<dbReference type="GO" id="GO:0007165">
    <property type="term" value="P:signal transduction"/>
    <property type="evidence" value="ECO:0007669"/>
    <property type="project" value="InterPro"/>
</dbReference>
<dbReference type="EC" id="2.7.13.3" evidence="3"/>
<evidence type="ECO:0000256" key="3">
    <source>
        <dbReference type="ARBA" id="ARBA00012438"/>
    </source>
</evidence>
<keyword evidence="7" id="KW-0418">Kinase</keyword>
<keyword evidence="10" id="KW-0472">Membrane</keyword>
<keyword evidence="4" id="KW-0597">Phosphoprotein</keyword>
<keyword evidence="8" id="KW-0067">ATP-binding</keyword>
<dbReference type="InterPro" id="IPR003660">
    <property type="entry name" value="HAMP_dom"/>
</dbReference>
<dbReference type="InterPro" id="IPR036890">
    <property type="entry name" value="HATPase_C_sf"/>
</dbReference>
<organism evidence="12 13">
    <name type="scientific">Rhodosalinus halophilus</name>
    <dbReference type="NCBI Taxonomy" id="2259333"/>
    <lineage>
        <taxon>Bacteria</taxon>
        <taxon>Pseudomonadati</taxon>
        <taxon>Pseudomonadota</taxon>
        <taxon>Alphaproteobacteria</taxon>
        <taxon>Rhodobacterales</taxon>
        <taxon>Paracoccaceae</taxon>
        <taxon>Rhodosalinus</taxon>
    </lineage>
</organism>
<keyword evidence="10" id="KW-0812">Transmembrane</keyword>
<protein>
    <recommendedName>
        <fullName evidence="3">histidine kinase</fullName>
        <ecNumber evidence="3">2.7.13.3</ecNumber>
    </recommendedName>
</protein>
<comment type="subcellular location">
    <subcellularLocation>
        <location evidence="2">Membrane</location>
    </subcellularLocation>
</comment>
<reference evidence="12 13" key="1">
    <citation type="submission" date="2018-07" db="EMBL/GenBank/DDBJ databases">
        <title>Rhodosalinus sp. strain E84T genomic sequence and assembly.</title>
        <authorList>
            <person name="Liu Z.-W."/>
            <person name="Lu D.-C."/>
        </authorList>
    </citation>
    <scope>NUCLEOTIDE SEQUENCE [LARGE SCALE GENOMIC DNA]</scope>
    <source>
        <strain evidence="12 13">E84</strain>
    </source>
</reference>
<evidence type="ECO:0000256" key="5">
    <source>
        <dbReference type="ARBA" id="ARBA00022679"/>
    </source>
</evidence>
<proteinExistence type="predicted"/>
<comment type="catalytic activity">
    <reaction evidence="1">
        <text>ATP + protein L-histidine = ADP + protein N-phospho-L-histidine.</text>
        <dbReference type="EC" id="2.7.13.3"/>
    </reaction>
</comment>
<dbReference type="CDD" id="cd18773">
    <property type="entry name" value="PDC1_HK_sensor"/>
    <property type="match status" value="1"/>
</dbReference>
<comment type="caution">
    <text evidence="12">The sequence shown here is derived from an EMBL/GenBank/DDBJ whole genome shotgun (WGS) entry which is preliminary data.</text>
</comment>
<accession>A0A365U981</accession>
<evidence type="ECO:0000313" key="12">
    <source>
        <dbReference type="EMBL" id="RBI84530.1"/>
    </source>
</evidence>
<name>A0A365U981_9RHOB</name>
<sequence length="594" mass="64090">MNPGERTSSLDVERESRQTAANGTDRKRPRSLLTIVAGILTLALLPVGIIAVLQTTRAMQVADATYRADRLAEAVRIATPEREAILSALGLASGLADALAVLEPGSEDCMRLLQQSAETQPRMSFIGFVEPGGISRCNSTGGMVELEPTVQADALFANPRTGLSFDASGEVTKAPVIIVSQPVRASDGALRGFLSLSFPARMLEEARDRLGFGPEVQLVTFRANGDILTASTDGALVEDILPDFLSLSELVGGGSQSFAAMNRAGEARQFAIVPIAPGQAYALASWPARGPLPGQTLLFLSSLSFPVAMWLVSLAVAMLSMQRLVLRPIGALRRAMRSFADRRQIPISPTLHDSASELRDIEGTFHRMAETITRDEADLENKVYEREVLLREVHHRVKNNLQLMSSIMNMQARRATSPEVRAAIRDLQDRLASLATVHGKLYQSPDMARVRADTLIDDVARQLAALGSSARTPLRLDFDLEPVTMEPDQAAPLALLTAEAVTNALKYVEPDEEGACWLRIRLTRDEAAEDGAIELTIENSIAPGAQTEGASGLGSLLIRAFASQLEASLRQTVSDGRYAVIVRFAPAPRQGRNA</sequence>
<evidence type="ECO:0000256" key="10">
    <source>
        <dbReference type="SAM" id="Phobius"/>
    </source>
</evidence>
<dbReference type="Gene3D" id="3.30.450.20">
    <property type="entry name" value="PAS domain"/>
    <property type="match status" value="2"/>
</dbReference>
<evidence type="ECO:0000256" key="7">
    <source>
        <dbReference type="ARBA" id="ARBA00022777"/>
    </source>
</evidence>
<evidence type="ECO:0000259" key="11">
    <source>
        <dbReference type="PROSITE" id="PS50885"/>
    </source>
</evidence>
<dbReference type="InterPro" id="IPR011495">
    <property type="entry name" value="Sig_transdc_His_kin_sub2_dim/P"/>
</dbReference>
<evidence type="ECO:0000256" key="6">
    <source>
        <dbReference type="ARBA" id="ARBA00022741"/>
    </source>
</evidence>
<gene>
    <name evidence="12" type="ORF">DRV85_11250</name>
</gene>
<evidence type="ECO:0000256" key="9">
    <source>
        <dbReference type="SAM" id="MobiDB-lite"/>
    </source>
</evidence>
<dbReference type="AlphaFoldDB" id="A0A365U981"/>
<dbReference type="EMBL" id="QNTQ01000010">
    <property type="protein sequence ID" value="RBI84530.1"/>
    <property type="molecule type" value="Genomic_DNA"/>
</dbReference>
<feature type="domain" description="HAMP" evidence="11">
    <location>
        <begin position="323"/>
        <end position="377"/>
    </location>
</feature>
<dbReference type="GO" id="GO:0016020">
    <property type="term" value="C:membrane"/>
    <property type="evidence" value="ECO:0007669"/>
    <property type="project" value="UniProtKB-SubCell"/>
</dbReference>